<accession>A0A3D9SJR2</accession>
<dbReference type="RefSeq" id="WP_116021864.1">
    <property type="nucleotide sequence ID" value="NZ_QTTT01000001.1"/>
</dbReference>
<keyword evidence="2 5" id="KW-0489">Methyltransferase</keyword>
<dbReference type="Gene3D" id="3.40.50.150">
    <property type="entry name" value="Vaccinia Virus protein VP39"/>
    <property type="match status" value="1"/>
</dbReference>
<dbReference type="InterPro" id="IPR029063">
    <property type="entry name" value="SAM-dependent_MTases_sf"/>
</dbReference>
<dbReference type="Gene3D" id="1.10.150.290">
    <property type="entry name" value="S-adenosyl-L-methionine-dependent methyltransferases"/>
    <property type="match status" value="1"/>
</dbReference>
<dbReference type="SUPFAM" id="SSF53335">
    <property type="entry name" value="S-adenosyl-L-methionine-dependent methyltransferases"/>
    <property type="match status" value="1"/>
</dbReference>
<gene>
    <name evidence="5" type="primary">tam</name>
    <name evidence="6" type="ORF">DFJ69_1605</name>
</gene>
<keyword evidence="1 5" id="KW-0963">Cytoplasm</keyword>
<comment type="caution">
    <text evidence="6">The sequence shown here is derived from an EMBL/GenBank/DDBJ whole genome shotgun (WGS) entry which is preliminary data.</text>
</comment>
<dbReference type="NCBIfam" id="NF010703">
    <property type="entry name" value="PRK14103.1"/>
    <property type="match status" value="1"/>
</dbReference>
<comment type="similarity">
    <text evidence="5">Belongs to the methyltransferase superfamily. Tam family.</text>
</comment>
<dbReference type="InterPro" id="IPR023149">
    <property type="entry name" value="Trans_acon_MeTrfase_C"/>
</dbReference>
<dbReference type="AlphaFoldDB" id="A0A3D9SJR2"/>
<evidence type="ECO:0000313" key="6">
    <source>
        <dbReference type="EMBL" id="REE96178.1"/>
    </source>
</evidence>
<sequence length="267" mass="29000">MSRDAATAGRGSAVWDPAQYGVFGDQRGRAFGELIARIPAEAPGRVADLGCGSGELTVMLAERWPRARIEGLDGSPEMIAAAPAHPRVRFAVGDVRGWTSERPVDVIVSNAVLQWVPDHDDLLARWAALLAPGGSLAFQVPGNYDAPSHALLRDLCRSDRWRDRLGDALVWRPVRDAAGYFEVLAGLGCEVDAWETTYLHVLPGDDAVLEWVKGTALRPVLAGLGEEDSGEFLTEYGALLRDAYPQGPHGTVFPFRRIFVVARRPPP</sequence>
<dbReference type="InterPro" id="IPR023506">
    <property type="entry name" value="Trans-aconitate_MeTrfase"/>
</dbReference>
<keyword evidence="7" id="KW-1185">Reference proteome</keyword>
<comment type="catalytic activity">
    <reaction evidence="5">
        <text>trans-aconitate + S-adenosyl-L-methionine = (E)-3-(methoxycarbonyl)pent-2-enedioate + S-adenosyl-L-homocysteine</text>
        <dbReference type="Rhea" id="RHEA:14969"/>
        <dbReference type="ChEBI" id="CHEBI:15708"/>
        <dbReference type="ChEBI" id="CHEBI:57470"/>
        <dbReference type="ChEBI" id="CHEBI:57856"/>
        <dbReference type="ChEBI" id="CHEBI:59789"/>
        <dbReference type="EC" id="2.1.1.144"/>
    </reaction>
</comment>
<evidence type="ECO:0000256" key="3">
    <source>
        <dbReference type="ARBA" id="ARBA00022679"/>
    </source>
</evidence>
<dbReference type="GO" id="GO:0032259">
    <property type="term" value="P:methylation"/>
    <property type="evidence" value="ECO:0007669"/>
    <property type="project" value="UniProtKB-KW"/>
</dbReference>
<comment type="function">
    <text evidence="5">Catalyzes the S-adenosylmethionine monomethyl esterification of trans-aconitate.</text>
</comment>
<dbReference type="GO" id="GO:0030798">
    <property type="term" value="F:trans-aconitate 2-methyltransferase activity"/>
    <property type="evidence" value="ECO:0007669"/>
    <property type="project" value="UniProtKB-UniRule"/>
</dbReference>
<reference evidence="6 7" key="1">
    <citation type="submission" date="2018-08" db="EMBL/GenBank/DDBJ databases">
        <title>Sequencing the genomes of 1000 actinobacteria strains.</title>
        <authorList>
            <person name="Klenk H.-P."/>
        </authorList>
    </citation>
    <scope>NUCLEOTIDE SEQUENCE [LARGE SCALE GENOMIC DNA]</scope>
    <source>
        <strain evidence="6 7">DSM 43927</strain>
    </source>
</reference>
<dbReference type="HAMAP" id="MF_00560">
    <property type="entry name" value="Tran_acon_Me_trans"/>
    <property type="match status" value="1"/>
</dbReference>
<protein>
    <recommendedName>
        <fullName evidence="5">Trans-aconitate 2-methyltransferase</fullName>
        <ecNumber evidence="5">2.1.1.144</ecNumber>
    </recommendedName>
</protein>
<evidence type="ECO:0000256" key="4">
    <source>
        <dbReference type="ARBA" id="ARBA00022691"/>
    </source>
</evidence>
<evidence type="ECO:0000256" key="1">
    <source>
        <dbReference type="ARBA" id="ARBA00022490"/>
    </source>
</evidence>
<dbReference type="CDD" id="cd02440">
    <property type="entry name" value="AdoMet_MTases"/>
    <property type="match status" value="1"/>
</dbReference>
<dbReference type="GO" id="GO:0005737">
    <property type="term" value="C:cytoplasm"/>
    <property type="evidence" value="ECO:0007669"/>
    <property type="project" value="UniProtKB-SubCell"/>
</dbReference>
<proteinExistence type="inferred from homology"/>
<dbReference type="EC" id="2.1.1.144" evidence="5"/>
<evidence type="ECO:0000256" key="2">
    <source>
        <dbReference type="ARBA" id="ARBA00022603"/>
    </source>
</evidence>
<comment type="subcellular location">
    <subcellularLocation>
        <location evidence="5">Cytoplasm</location>
    </subcellularLocation>
</comment>
<keyword evidence="3 5" id="KW-0808">Transferase</keyword>
<name>A0A3D9SJR2_9ACTN</name>
<evidence type="ECO:0000256" key="5">
    <source>
        <dbReference type="HAMAP-Rule" id="MF_00560"/>
    </source>
</evidence>
<keyword evidence="4 5" id="KW-0949">S-adenosyl-L-methionine</keyword>
<evidence type="ECO:0000313" key="7">
    <source>
        <dbReference type="Proteomes" id="UP000256661"/>
    </source>
</evidence>
<organism evidence="6 7">
    <name type="scientific">Thermomonospora umbrina</name>
    <dbReference type="NCBI Taxonomy" id="111806"/>
    <lineage>
        <taxon>Bacteria</taxon>
        <taxon>Bacillati</taxon>
        <taxon>Actinomycetota</taxon>
        <taxon>Actinomycetes</taxon>
        <taxon>Streptosporangiales</taxon>
        <taxon>Thermomonosporaceae</taxon>
        <taxon>Thermomonospora</taxon>
    </lineage>
</organism>
<dbReference type="EMBL" id="QTTT01000001">
    <property type="protein sequence ID" value="REE96178.1"/>
    <property type="molecule type" value="Genomic_DNA"/>
</dbReference>
<dbReference type="PANTHER" id="PTHR43861">
    <property type="entry name" value="TRANS-ACONITATE 2-METHYLTRANSFERASE-RELATED"/>
    <property type="match status" value="1"/>
</dbReference>
<dbReference type="OrthoDB" id="9795085at2"/>
<dbReference type="Proteomes" id="UP000256661">
    <property type="component" value="Unassembled WGS sequence"/>
</dbReference>
<dbReference type="PANTHER" id="PTHR43861:SF1">
    <property type="entry name" value="TRANS-ACONITATE 2-METHYLTRANSFERASE"/>
    <property type="match status" value="1"/>
</dbReference>
<dbReference type="Pfam" id="PF13489">
    <property type="entry name" value="Methyltransf_23"/>
    <property type="match status" value="1"/>
</dbReference>